<evidence type="ECO:0000313" key="3">
    <source>
        <dbReference type="Proteomes" id="UP001152885"/>
    </source>
</evidence>
<feature type="compositionally biased region" description="Polar residues" evidence="1">
    <location>
        <begin position="229"/>
        <end position="246"/>
    </location>
</feature>
<evidence type="ECO:0000313" key="2">
    <source>
        <dbReference type="EMBL" id="CAI5757529.1"/>
    </source>
</evidence>
<proteinExistence type="predicted"/>
<feature type="compositionally biased region" description="Polar residues" evidence="1">
    <location>
        <begin position="493"/>
        <end position="505"/>
    </location>
</feature>
<dbReference type="Proteomes" id="UP001152885">
    <property type="component" value="Unassembled WGS sequence"/>
</dbReference>
<feature type="region of interest" description="Disordered" evidence="1">
    <location>
        <begin position="194"/>
        <end position="301"/>
    </location>
</feature>
<dbReference type="AlphaFoldDB" id="A0A9W4TVX0"/>
<dbReference type="OrthoDB" id="4025539at2759"/>
<name>A0A9W4TVX0_9ASCO</name>
<feature type="compositionally biased region" description="Basic residues" evidence="1">
    <location>
        <begin position="104"/>
        <end position="113"/>
    </location>
</feature>
<feature type="compositionally biased region" description="Basic residues" evidence="1">
    <location>
        <begin position="248"/>
        <end position="259"/>
    </location>
</feature>
<sequence length="706" mass="80790">MLNSIFNKSRNTSPSQAQTIKSKSSSPNSINNSSAAISQAIPNLDQIQLLSQQIQQQSLNMEAPDKSQVYKSSRINHPSNSTSNSKNSSPKTNQEETMASHTSTRVKKGKNMPKPRVASTTMTRRRNSLISVNSRDSRESQKRRINKNRTQRRKAHINCPYPIDDMFNINSSFEIDDEADTSGFPDGFEQVTPENVSREMGPGDLAHKRQVSEPDLSRNQRIMERQRLRNLSNSIVTTTSSNQSRIQPYKKGKRIVKPKSRIELTQQDQFQDAQEEISQPPSQPEINQESQSQLQQEVTPESHIPLHLQPNLQILDQETSSELRQSPSQLPDIIHEEEVTTRTQAVACILERTGSTARNSRRSRRARELRQSEDMNLRRGYDYQRIMLERSLQNRENIEEVPRDSNITESRQRSLNSLTGTPNTSPPQRIPNKQNSRISPPISQPTTTNESPIQSSSIQRQSPIHATTNIPQSQSPIQSTTPSPPTSNTNIPRQLNPTTPENTVNRSDELRSAIISRLNQRIDPTLIDSEIPPPLDEYKTPDHSSPPYREHLHKKTDLISFDPRYSIPILRLNKKLIKNSNSLNKVIKKLIKLNCIPTEINIWDLEKIDDHEFHVILPELLATYEIQQRQAREEREANELQRAIALSIAEQTQRDQRMELFRGFRYNQPRNVENEENYQDSSGDEFIDVDDVVNWSSQPSSVMLTI</sequence>
<feature type="compositionally biased region" description="Basic residues" evidence="1">
    <location>
        <begin position="143"/>
        <end position="153"/>
    </location>
</feature>
<feature type="compositionally biased region" description="Low complexity" evidence="1">
    <location>
        <begin position="20"/>
        <end position="33"/>
    </location>
</feature>
<feature type="region of interest" description="Disordered" evidence="1">
    <location>
        <begin position="1"/>
        <end position="33"/>
    </location>
</feature>
<keyword evidence="3" id="KW-1185">Reference proteome</keyword>
<feature type="compositionally biased region" description="Polar residues" evidence="1">
    <location>
        <begin position="1"/>
        <end position="19"/>
    </location>
</feature>
<comment type="caution">
    <text evidence="2">The sequence shown here is derived from an EMBL/GenBank/DDBJ whole genome shotgun (WGS) entry which is preliminary data.</text>
</comment>
<evidence type="ECO:0000256" key="1">
    <source>
        <dbReference type="SAM" id="MobiDB-lite"/>
    </source>
</evidence>
<feature type="region of interest" description="Disordered" evidence="1">
    <location>
        <begin position="352"/>
        <end position="373"/>
    </location>
</feature>
<gene>
    <name evidence="2" type="ORF">CANVERA_P2043</name>
</gene>
<organism evidence="2 3">
    <name type="scientific">Candida verbasci</name>
    <dbReference type="NCBI Taxonomy" id="1227364"/>
    <lineage>
        <taxon>Eukaryota</taxon>
        <taxon>Fungi</taxon>
        <taxon>Dikarya</taxon>
        <taxon>Ascomycota</taxon>
        <taxon>Saccharomycotina</taxon>
        <taxon>Pichiomycetes</taxon>
        <taxon>Debaryomycetaceae</taxon>
        <taxon>Candida/Lodderomyces clade</taxon>
        <taxon>Candida</taxon>
    </lineage>
</organism>
<feature type="region of interest" description="Disordered" evidence="1">
    <location>
        <begin position="58"/>
        <end position="153"/>
    </location>
</feature>
<feature type="compositionally biased region" description="Polar residues" evidence="1">
    <location>
        <begin position="118"/>
        <end position="134"/>
    </location>
</feature>
<feature type="compositionally biased region" description="Low complexity" evidence="1">
    <location>
        <begin position="451"/>
        <end position="492"/>
    </location>
</feature>
<feature type="compositionally biased region" description="Basic and acidic residues" evidence="1">
    <location>
        <begin position="205"/>
        <end position="227"/>
    </location>
</feature>
<protein>
    <submittedName>
        <fullName evidence="2">Uncharacterized protein</fullName>
    </submittedName>
</protein>
<reference evidence="2" key="1">
    <citation type="submission" date="2022-12" db="EMBL/GenBank/DDBJ databases">
        <authorList>
            <person name="Brejova B."/>
        </authorList>
    </citation>
    <scope>NUCLEOTIDE SEQUENCE</scope>
</reference>
<feature type="compositionally biased region" description="Polar residues" evidence="1">
    <location>
        <begin position="263"/>
        <end position="299"/>
    </location>
</feature>
<dbReference type="EMBL" id="CANTUO010000002">
    <property type="protein sequence ID" value="CAI5757529.1"/>
    <property type="molecule type" value="Genomic_DNA"/>
</dbReference>
<feature type="region of interest" description="Disordered" evidence="1">
    <location>
        <begin position="397"/>
        <end position="507"/>
    </location>
</feature>
<feature type="compositionally biased region" description="Polar residues" evidence="1">
    <location>
        <begin position="405"/>
        <end position="423"/>
    </location>
</feature>
<feature type="compositionally biased region" description="Low complexity" evidence="1">
    <location>
        <begin position="78"/>
        <end position="92"/>
    </location>
</feature>
<feature type="region of interest" description="Disordered" evidence="1">
    <location>
        <begin position="525"/>
        <end position="550"/>
    </location>
</feature>
<accession>A0A9W4TVX0</accession>